<protein>
    <submittedName>
        <fullName evidence="2">Uncharacterized protein</fullName>
    </submittedName>
</protein>
<proteinExistence type="predicted"/>
<keyword evidence="3" id="KW-1185">Reference proteome</keyword>
<keyword evidence="1" id="KW-0472">Membrane</keyword>
<accession>A0A6D2K4Q8</accession>
<gene>
    <name evidence="2" type="ORF">MERR_LOCUS30299</name>
</gene>
<evidence type="ECO:0000313" key="2">
    <source>
        <dbReference type="EMBL" id="CAA7043064.1"/>
    </source>
</evidence>
<dbReference type="EMBL" id="CACVBM020001274">
    <property type="protein sequence ID" value="CAA7043064.1"/>
    <property type="molecule type" value="Genomic_DNA"/>
</dbReference>
<feature type="transmembrane region" description="Helical" evidence="1">
    <location>
        <begin position="68"/>
        <end position="90"/>
    </location>
</feature>
<evidence type="ECO:0000313" key="3">
    <source>
        <dbReference type="Proteomes" id="UP000467841"/>
    </source>
</evidence>
<organism evidence="2 3">
    <name type="scientific">Microthlaspi erraticum</name>
    <dbReference type="NCBI Taxonomy" id="1685480"/>
    <lineage>
        <taxon>Eukaryota</taxon>
        <taxon>Viridiplantae</taxon>
        <taxon>Streptophyta</taxon>
        <taxon>Embryophyta</taxon>
        <taxon>Tracheophyta</taxon>
        <taxon>Spermatophyta</taxon>
        <taxon>Magnoliopsida</taxon>
        <taxon>eudicotyledons</taxon>
        <taxon>Gunneridae</taxon>
        <taxon>Pentapetalae</taxon>
        <taxon>rosids</taxon>
        <taxon>malvids</taxon>
        <taxon>Brassicales</taxon>
        <taxon>Brassicaceae</taxon>
        <taxon>Coluteocarpeae</taxon>
        <taxon>Microthlaspi</taxon>
    </lineage>
</organism>
<evidence type="ECO:0000256" key="1">
    <source>
        <dbReference type="SAM" id="Phobius"/>
    </source>
</evidence>
<comment type="caution">
    <text evidence="2">The sequence shown here is derived from an EMBL/GenBank/DDBJ whole genome shotgun (WGS) entry which is preliminary data.</text>
</comment>
<keyword evidence="1" id="KW-1133">Transmembrane helix</keyword>
<keyword evidence="1" id="KW-0812">Transmembrane</keyword>
<dbReference type="Proteomes" id="UP000467841">
    <property type="component" value="Unassembled WGS sequence"/>
</dbReference>
<dbReference type="AlphaFoldDB" id="A0A6D2K4Q8"/>
<sequence>MREILFITSSLVIYITNFCSIFQRGKHPPLVSSFDHHQRLFDVSCIDPLSMPSSLTLQPTCAPFFSEVSILFCLGLLWIIINVSSCMNLLHHIFLRLTGS</sequence>
<reference evidence="2" key="1">
    <citation type="submission" date="2020-01" db="EMBL/GenBank/DDBJ databases">
        <authorList>
            <person name="Mishra B."/>
        </authorList>
    </citation>
    <scope>NUCLEOTIDE SEQUENCE [LARGE SCALE GENOMIC DNA]</scope>
</reference>
<name>A0A6D2K4Q8_9BRAS</name>